<dbReference type="Ensembl" id="ENSGEVT00005009736.1">
    <property type="protein sequence ID" value="ENSGEVP00005009283.1"/>
    <property type="gene ID" value="ENSGEVG00005006626.1"/>
</dbReference>
<dbReference type="AlphaFoldDB" id="A0A8C4W1J8"/>
<dbReference type="GeneTree" id="ENSGT01000000221947"/>
<reference evidence="1" key="2">
    <citation type="submission" date="2025-08" db="UniProtKB">
        <authorList>
            <consortium name="Ensembl"/>
        </authorList>
    </citation>
    <scope>IDENTIFICATION</scope>
</reference>
<keyword evidence="2" id="KW-1185">Reference proteome</keyword>
<protein>
    <submittedName>
        <fullName evidence="1">Uncharacterized protein</fullName>
    </submittedName>
</protein>
<accession>A0A8C4W1J8</accession>
<evidence type="ECO:0000313" key="2">
    <source>
        <dbReference type="Proteomes" id="UP000694390"/>
    </source>
</evidence>
<dbReference type="Proteomes" id="UP000694390">
    <property type="component" value="Chromosome 2"/>
</dbReference>
<reference evidence="1" key="1">
    <citation type="submission" date="2019-06" db="EMBL/GenBank/DDBJ databases">
        <title>G10K-VGP Goodes thornscrub tortoise genome, primary haplotype.</title>
        <authorList>
            <person name="Murphy B."/>
            <person name="Edwards T."/>
            <person name="Rhie A."/>
            <person name="Koren S."/>
            <person name="Phillippy A."/>
            <person name="Fedrigo O."/>
            <person name="Haase B."/>
            <person name="Mountcastle J."/>
            <person name="Lewin H."/>
            <person name="Damas J."/>
            <person name="Howe K."/>
            <person name="Formenti G."/>
            <person name="Myers G."/>
            <person name="Durbin R."/>
            <person name="Jarvis E.D."/>
        </authorList>
    </citation>
    <scope>NUCLEOTIDE SEQUENCE [LARGE SCALE GENOMIC DNA]</scope>
</reference>
<reference evidence="1" key="3">
    <citation type="submission" date="2025-09" db="UniProtKB">
        <authorList>
            <consortium name="Ensembl"/>
        </authorList>
    </citation>
    <scope>IDENTIFICATION</scope>
</reference>
<organism evidence="1 2">
    <name type="scientific">Gopherus evgoodei</name>
    <name type="common">Goodes thornscrub tortoise</name>
    <dbReference type="NCBI Taxonomy" id="1825980"/>
    <lineage>
        <taxon>Eukaryota</taxon>
        <taxon>Metazoa</taxon>
        <taxon>Chordata</taxon>
        <taxon>Craniata</taxon>
        <taxon>Vertebrata</taxon>
        <taxon>Euteleostomi</taxon>
        <taxon>Archelosauria</taxon>
        <taxon>Testudinata</taxon>
        <taxon>Testudines</taxon>
        <taxon>Cryptodira</taxon>
        <taxon>Durocryptodira</taxon>
        <taxon>Testudinoidea</taxon>
        <taxon>Testudinidae</taxon>
        <taxon>Gopherus</taxon>
    </lineage>
</organism>
<name>A0A8C4W1J8_9SAUR</name>
<evidence type="ECO:0000313" key="1">
    <source>
        <dbReference type="Ensembl" id="ENSGEVP00005009283.1"/>
    </source>
</evidence>
<sequence length="62" mass="6710">MQPGSELRSCLLPAVCWLAPGPREQTAAFPVCSLGPGTPSKQVSFPSFFSTIQFNSKVIYHP</sequence>
<proteinExistence type="predicted"/>